<keyword evidence="1" id="KW-0808">Transferase</keyword>
<dbReference type="InterPro" id="IPR052023">
    <property type="entry name" value="Histidine_kinase_KdpD"/>
</dbReference>
<evidence type="ECO:0000313" key="6">
    <source>
        <dbReference type="Proteomes" id="UP000291269"/>
    </source>
</evidence>
<dbReference type="InterPro" id="IPR014729">
    <property type="entry name" value="Rossmann-like_a/b/a_fold"/>
</dbReference>
<evidence type="ECO:0000259" key="4">
    <source>
        <dbReference type="Pfam" id="PF02702"/>
    </source>
</evidence>
<dbReference type="InterPro" id="IPR029016">
    <property type="entry name" value="GAF-like_dom_sf"/>
</dbReference>
<sequence length="508" mass="57463">MIAARGKLKIFFGYSAGAGKTYAMLKAAQEEKSAGVDVVIGYLEPHDRPETLKMAEGLEVLPLKKIQYRGITLNEFDVDAAERRRPKLLLVDELAHTNAPDCKNRKRYLDIEEVLNCGIDVYTTVNVQHIEGLHDLVDSATSVDVNERIPDEIFDYADEVVLVDIEPDALIERMREGKIYPKTRAKAALENFFRADNLSSLRELFMRRSADRIEKQVNHGERRTRILVLISPSPSSQKTIRVAARTAEAFHCKFSAMYVETNGALSDEAAANLKKHMNLVRDTGGEIIVKYSDDVVETVADYVRLAGVTHLILGKTWQSAGKKVGLEDKFIERLPNLEILIVPDNQRFYAKRAYRQTLFARLFNRNKLLQKYKTANRILDIAHLLERASLEESEKNKRQVQIAHILSRAFDRSVAILSVKGKSTAAVKGENVGFFGEGNETAVAEWCRKNHKAAGRGTDTLRESKAIYFPVTTNTETVVVAFSCMERKLTVTERLIFYQLENLLRMIL</sequence>
<dbReference type="PANTHER" id="PTHR45569:SF1">
    <property type="entry name" value="SENSOR PROTEIN KDPD"/>
    <property type="match status" value="1"/>
</dbReference>
<dbReference type="AlphaFoldDB" id="A0A4Q2K9B8"/>
<dbReference type="Gene3D" id="3.40.50.620">
    <property type="entry name" value="HUPs"/>
    <property type="match status" value="1"/>
</dbReference>
<dbReference type="RefSeq" id="WP_129227265.1">
    <property type="nucleotide sequence ID" value="NZ_SDOZ01000005.1"/>
</dbReference>
<dbReference type="InterPro" id="IPR027417">
    <property type="entry name" value="P-loop_NTPase"/>
</dbReference>
<dbReference type="Pfam" id="PF02702">
    <property type="entry name" value="KdpD"/>
    <property type="match status" value="1"/>
</dbReference>
<reference evidence="5 6" key="1">
    <citation type="journal article" date="2019" name="Gut">
        <title>Antibiotics-induced monodominance of a novel gut bacterial order.</title>
        <authorList>
            <person name="Hildebrand F."/>
            <person name="Moitinho-Silva L."/>
            <person name="Blasche S."/>
            <person name="Jahn M.T."/>
            <person name="Gossmann T.I."/>
            <person name="Heuerta-Cepas J."/>
            <person name="Hercog R."/>
            <person name="Luetge M."/>
            <person name="Bahram M."/>
            <person name="Pryszlak A."/>
            <person name="Alves R.J."/>
            <person name="Waszak S.M."/>
            <person name="Zhu A."/>
            <person name="Ye L."/>
            <person name="Costea P.I."/>
            <person name="Aalvink S."/>
            <person name="Belzer C."/>
            <person name="Forslund S.K."/>
            <person name="Sunagawa S."/>
            <person name="Hentschel U."/>
            <person name="Merten C."/>
            <person name="Patil K.R."/>
            <person name="Benes V."/>
            <person name="Bork P."/>
        </authorList>
    </citation>
    <scope>NUCLEOTIDE SEQUENCE [LARGE SCALE GENOMIC DNA]</scope>
    <source>
        <strain evidence="5 6">HDS1380</strain>
    </source>
</reference>
<dbReference type="Gene3D" id="3.30.450.40">
    <property type="match status" value="1"/>
</dbReference>
<dbReference type="FunFam" id="3.40.50.300:FF:000483">
    <property type="entry name" value="Sensor histidine kinase KdpD"/>
    <property type="match status" value="1"/>
</dbReference>
<dbReference type="InterPro" id="IPR003852">
    <property type="entry name" value="Sig_transdc_His_kinase_KdpD_N"/>
</dbReference>
<dbReference type="PANTHER" id="PTHR45569">
    <property type="entry name" value="SENSOR PROTEIN KDPD"/>
    <property type="match status" value="1"/>
</dbReference>
<protein>
    <recommendedName>
        <fullName evidence="4">Signal transduction histidine kinase osmosensitive K+ channel sensor N-terminal domain-containing protein</fullName>
    </recommendedName>
</protein>
<feature type="domain" description="Signal transduction histidine kinase osmosensitive K+ channel sensor N-terminal" evidence="4">
    <location>
        <begin position="5"/>
        <end position="213"/>
    </location>
</feature>
<organism evidence="5 6">
    <name type="scientific">Candidatus Borkfalkia ceftriaxoniphila</name>
    <dbReference type="NCBI Taxonomy" id="2508949"/>
    <lineage>
        <taxon>Bacteria</taxon>
        <taxon>Bacillati</taxon>
        <taxon>Bacillota</taxon>
        <taxon>Clostridia</taxon>
        <taxon>Christensenellales</taxon>
        <taxon>Christensenellaceae</taxon>
        <taxon>Candidatus Borkfalkia</taxon>
    </lineage>
</organism>
<name>A0A4Q2K9B8_9FIRM</name>
<keyword evidence="3" id="KW-0902">Two-component regulatory system</keyword>
<accession>A0A4Q2K9B8</accession>
<gene>
    <name evidence="5" type="ORF">ESZ91_11060</name>
</gene>
<dbReference type="Gene3D" id="3.40.50.300">
    <property type="entry name" value="P-loop containing nucleotide triphosphate hydrolases"/>
    <property type="match status" value="1"/>
</dbReference>
<evidence type="ECO:0000256" key="1">
    <source>
        <dbReference type="ARBA" id="ARBA00022679"/>
    </source>
</evidence>
<keyword evidence="2" id="KW-0418">Kinase</keyword>
<dbReference type="Proteomes" id="UP000291269">
    <property type="component" value="Unassembled WGS sequence"/>
</dbReference>
<dbReference type="GO" id="GO:0000155">
    <property type="term" value="F:phosphorelay sensor kinase activity"/>
    <property type="evidence" value="ECO:0007669"/>
    <property type="project" value="InterPro"/>
</dbReference>
<dbReference type="EMBL" id="SDOZ01000005">
    <property type="protein sequence ID" value="RXZ57885.1"/>
    <property type="molecule type" value="Genomic_DNA"/>
</dbReference>
<evidence type="ECO:0000256" key="3">
    <source>
        <dbReference type="ARBA" id="ARBA00023012"/>
    </source>
</evidence>
<dbReference type="GO" id="GO:0005886">
    <property type="term" value="C:plasma membrane"/>
    <property type="evidence" value="ECO:0007669"/>
    <property type="project" value="TreeGrafter"/>
</dbReference>
<evidence type="ECO:0000313" key="5">
    <source>
        <dbReference type="EMBL" id="RXZ57885.1"/>
    </source>
</evidence>
<dbReference type="GO" id="GO:0005737">
    <property type="term" value="C:cytoplasm"/>
    <property type="evidence" value="ECO:0007669"/>
    <property type="project" value="UniProtKB-ARBA"/>
</dbReference>
<dbReference type="SUPFAM" id="SSF52402">
    <property type="entry name" value="Adenine nucleotide alpha hydrolases-like"/>
    <property type="match status" value="1"/>
</dbReference>
<proteinExistence type="predicted"/>
<keyword evidence="6" id="KW-1185">Reference proteome</keyword>
<dbReference type="OrthoDB" id="9806130at2"/>
<evidence type="ECO:0000256" key="2">
    <source>
        <dbReference type="ARBA" id="ARBA00022777"/>
    </source>
</evidence>
<comment type="caution">
    <text evidence="5">The sequence shown here is derived from an EMBL/GenBank/DDBJ whole genome shotgun (WGS) entry which is preliminary data.</text>
</comment>